<evidence type="ECO:0000313" key="1">
    <source>
        <dbReference type="EMBL" id="QFS52069.1"/>
    </source>
</evidence>
<evidence type="ECO:0000313" key="2">
    <source>
        <dbReference type="Proteomes" id="UP000326678"/>
    </source>
</evidence>
<dbReference type="EMBL" id="CP045227">
    <property type="protein sequence ID" value="QFS52069.1"/>
    <property type="molecule type" value="Genomic_DNA"/>
</dbReference>
<sequence length="44" mass="5095">MSLATLGDAARTLEFKIINSKFKHFYPMHKCSFTEQQVYKSLSP</sequence>
<protein>
    <submittedName>
        <fullName evidence="1">Uncharacterized protein</fullName>
    </submittedName>
</protein>
<dbReference type="Proteomes" id="UP000326678">
    <property type="component" value="Chromosome Gxm2"/>
</dbReference>
<name>A0A5P8WJP9_9NOSO</name>
<organism evidence="1 2">
    <name type="scientific">Nostoc sphaeroides CCNUC1</name>
    <dbReference type="NCBI Taxonomy" id="2653204"/>
    <lineage>
        <taxon>Bacteria</taxon>
        <taxon>Bacillati</taxon>
        <taxon>Cyanobacteriota</taxon>
        <taxon>Cyanophyceae</taxon>
        <taxon>Nostocales</taxon>
        <taxon>Nostocaceae</taxon>
        <taxon>Nostoc</taxon>
    </lineage>
</organism>
<reference evidence="1 2" key="1">
    <citation type="submission" date="2019-10" db="EMBL/GenBank/DDBJ databases">
        <title>Genomic and transcriptomic insights into the perfect genentic adaptation of a filamentous nitrogen-fixing cyanobacterium to rice fields.</title>
        <authorList>
            <person name="Chen Z."/>
        </authorList>
    </citation>
    <scope>NUCLEOTIDE SEQUENCE [LARGE SCALE GENOMIC DNA]</scope>
    <source>
        <strain evidence="1">CCNUC1</strain>
    </source>
</reference>
<dbReference type="AlphaFoldDB" id="A0A5P8WJP9"/>
<proteinExistence type="predicted"/>
<dbReference type="KEGG" id="nsh:GXM_09563"/>
<gene>
    <name evidence="1" type="ORF">GXM_09563</name>
</gene>
<accession>A0A5P8WJP9</accession>
<keyword evidence="2" id="KW-1185">Reference proteome</keyword>